<gene>
    <name evidence="12" type="ORF">ABEB36_010186</name>
</gene>
<evidence type="ECO:0000256" key="2">
    <source>
        <dbReference type="ARBA" id="ARBA00010663"/>
    </source>
</evidence>
<proteinExistence type="inferred from homology"/>
<dbReference type="Proteomes" id="UP001566132">
    <property type="component" value="Unassembled WGS sequence"/>
</dbReference>
<keyword evidence="8 9" id="KW-0807">Transducer</keyword>
<dbReference type="Gene3D" id="1.20.1070.10">
    <property type="entry name" value="Rhodopsin 7-helix transmembrane proteins"/>
    <property type="match status" value="1"/>
</dbReference>
<evidence type="ECO:0000256" key="3">
    <source>
        <dbReference type="ARBA" id="ARBA00022692"/>
    </source>
</evidence>
<evidence type="ECO:0000256" key="4">
    <source>
        <dbReference type="ARBA" id="ARBA00022989"/>
    </source>
</evidence>
<dbReference type="PRINTS" id="PR00237">
    <property type="entry name" value="GPCRRHODOPSN"/>
</dbReference>
<dbReference type="InterPro" id="IPR017452">
    <property type="entry name" value="GPCR_Rhodpsn_7TM"/>
</dbReference>
<keyword evidence="6 10" id="KW-0472">Membrane</keyword>
<evidence type="ECO:0000256" key="7">
    <source>
        <dbReference type="ARBA" id="ARBA00023170"/>
    </source>
</evidence>
<dbReference type="PROSITE" id="PS50262">
    <property type="entry name" value="G_PROTEIN_RECEP_F1_2"/>
    <property type="match status" value="1"/>
</dbReference>
<dbReference type="PANTHER" id="PTHR24235">
    <property type="entry name" value="NEUROPEPTIDE Y RECEPTOR"/>
    <property type="match status" value="1"/>
</dbReference>
<sequence length="418" mass="47972">MFAYIYVHLLKARKDEMESEVTRLDNHTLTVMLNKSNEIDPKLYDRYIMNRAIDEPAYTILILMYCFLIAMGTMGNILVIIAVFRKPVMRTPRNMFIVNLAVADLLLCTVTMPLTLMEILTKYFPLGNYLFVCKTIGILQATSTYVSTISITAIALDRYQVIVYPTKESLQIFGAAFILLLIWIVALALAMPLFIVRHLTHHDLMGFENDILSLDFCIENWPIEHGRAYYSIFSLIFQYTVPIIIVSAAYYRISYKLRYRFQTGFVSTEDNLQRNRRNLRGRRLQRTNLLLGSIAIIFCISWLPLNLFNLIADLSPNSITFSSQPMMVCYAICHMMGMSSACSNPILYGCLNENFWKEFKDILCIETANNEVGRTSQRLPVRVKKCQGNLLKPDLVTDATNYQQCNTVSSDLTVLTKC</sequence>
<keyword evidence="3 9" id="KW-0812">Transmembrane</keyword>
<keyword evidence="7 9" id="KW-0675">Receptor</keyword>
<dbReference type="SUPFAM" id="SSF81321">
    <property type="entry name" value="Family A G protein-coupled receptor-like"/>
    <property type="match status" value="1"/>
</dbReference>
<dbReference type="Pfam" id="PF00001">
    <property type="entry name" value="7tm_1"/>
    <property type="match status" value="1"/>
</dbReference>
<reference evidence="12 13" key="1">
    <citation type="submission" date="2024-05" db="EMBL/GenBank/DDBJ databases">
        <title>Genetic variation in Jamaican populations of the coffee berry borer (Hypothenemus hampei).</title>
        <authorList>
            <person name="Errbii M."/>
            <person name="Myrie A."/>
        </authorList>
    </citation>
    <scope>NUCLEOTIDE SEQUENCE [LARGE SCALE GENOMIC DNA]</scope>
    <source>
        <strain evidence="12">JA-Hopewell-2020-01-JO</strain>
        <tissue evidence="12">Whole body</tissue>
    </source>
</reference>
<dbReference type="EMBL" id="JBDJPC010000007">
    <property type="protein sequence ID" value="KAL1494616.1"/>
    <property type="molecule type" value="Genomic_DNA"/>
</dbReference>
<keyword evidence="4 10" id="KW-1133">Transmembrane helix</keyword>
<feature type="transmembrane region" description="Helical" evidence="10">
    <location>
        <begin position="57"/>
        <end position="84"/>
    </location>
</feature>
<comment type="similarity">
    <text evidence="2 9">Belongs to the G-protein coupled receptor 1 family.</text>
</comment>
<evidence type="ECO:0000259" key="11">
    <source>
        <dbReference type="PROSITE" id="PS50262"/>
    </source>
</evidence>
<dbReference type="AlphaFoldDB" id="A0ABD1EIT1"/>
<name>A0ABD1EIT1_HYPHA</name>
<dbReference type="InterPro" id="IPR000276">
    <property type="entry name" value="GPCR_Rhodpsn"/>
</dbReference>
<feature type="domain" description="G-protein coupled receptors family 1 profile" evidence="11">
    <location>
        <begin position="75"/>
        <end position="348"/>
    </location>
</feature>
<evidence type="ECO:0000256" key="6">
    <source>
        <dbReference type="ARBA" id="ARBA00023136"/>
    </source>
</evidence>
<feature type="transmembrane region" description="Helical" evidence="10">
    <location>
        <begin position="287"/>
        <end position="305"/>
    </location>
</feature>
<comment type="subcellular location">
    <subcellularLocation>
        <location evidence="1">Membrane</location>
        <topology evidence="1">Multi-pass membrane protein</topology>
    </subcellularLocation>
</comment>
<comment type="caution">
    <text evidence="12">The sequence shown here is derived from an EMBL/GenBank/DDBJ whole genome shotgun (WGS) entry which is preliminary data.</text>
</comment>
<protein>
    <recommendedName>
        <fullName evidence="11">G-protein coupled receptors family 1 profile domain-containing protein</fullName>
    </recommendedName>
</protein>
<dbReference type="PROSITE" id="PS00237">
    <property type="entry name" value="G_PROTEIN_RECEP_F1_1"/>
    <property type="match status" value="1"/>
</dbReference>
<evidence type="ECO:0000313" key="13">
    <source>
        <dbReference type="Proteomes" id="UP001566132"/>
    </source>
</evidence>
<feature type="transmembrane region" description="Helical" evidence="10">
    <location>
        <begin position="172"/>
        <end position="195"/>
    </location>
</feature>
<feature type="transmembrane region" description="Helical" evidence="10">
    <location>
        <begin position="136"/>
        <end position="156"/>
    </location>
</feature>
<dbReference type="GO" id="GO:0004930">
    <property type="term" value="F:G protein-coupled receptor activity"/>
    <property type="evidence" value="ECO:0007669"/>
    <property type="project" value="UniProtKB-KW"/>
</dbReference>
<evidence type="ECO:0000313" key="12">
    <source>
        <dbReference type="EMBL" id="KAL1494616.1"/>
    </source>
</evidence>
<evidence type="ECO:0000256" key="9">
    <source>
        <dbReference type="RuleBase" id="RU000688"/>
    </source>
</evidence>
<dbReference type="GO" id="GO:0016020">
    <property type="term" value="C:membrane"/>
    <property type="evidence" value="ECO:0007669"/>
    <property type="project" value="UniProtKB-SubCell"/>
</dbReference>
<feature type="transmembrane region" description="Helical" evidence="10">
    <location>
        <begin position="228"/>
        <end position="251"/>
    </location>
</feature>
<dbReference type="InterPro" id="IPR000611">
    <property type="entry name" value="NPY_rcpt"/>
</dbReference>
<keyword evidence="5 9" id="KW-0297">G-protein coupled receptor</keyword>
<evidence type="ECO:0000256" key="5">
    <source>
        <dbReference type="ARBA" id="ARBA00023040"/>
    </source>
</evidence>
<evidence type="ECO:0000256" key="1">
    <source>
        <dbReference type="ARBA" id="ARBA00004141"/>
    </source>
</evidence>
<evidence type="ECO:0000256" key="10">
    <source>
        <dbReference type="SAM" id="Phobius"/>
    </source>
</evidence>
<dbReference type="PANTHER" id="PTHR24235:SF30">
    <property type="entry name" value="NEUROPEPTIDE F RECEPTOR"/>
    <property type="match status" value="1"/>
</dbReference>
<organism evidence="12 13">
    <name type="scientific">Hypothenemus hampei</name>
    <name type="common">Coffee berry borer</name>
    <dbReference type="NCBI Taxonomy" id="57062"/>
    <lineage>
        <taxon>Eukaryota</taxon>
        <taxon>Metazoa</taxon>
        <taxon>Ecdysozoa</taxon>
        <taxon>Arthropoda</taxon>
        <taxon>Hexapoda</taxon>
        <taxon>Insecta</taxon>
        <taxon>Pterygota</taxon>
        <taxon>Neoptera</taxon>
        <taxon>Endopterygota</taxon>
        <taxon>Coleoptera</taxon>
        <taxon>Polyphaga</taxon>
        <taxon>Cucujiformia</taxon>
        <taxon>Curculionidae</taxon>
        <taxon>Scolytinae</taxon>
        <taxon>Hypothenemus</taxon>
    </lineage>
</organism>
<feature type="transmembrane region" description="Helical" evidence="10">
    <location>
        <begin position="96"/>
        <end position="116"/>
    </location>
</feature>
<dbReference type="PRINTS" id="PR01012">
    <property type="entry name" value="NRPEPTIDEYR"/>
</dbReference>
<accession>A0ABD1EIT1</accession>
<keyword evidence="13" id="KW-1185">Reference proteome</keyword>
<feature type="transmembrane region" description="Helical" evidence="10">
    <location>
        <begin position="325"/>
        <end position="351"/>
    </location>
</feature>
<dbReference type="CDD" id="cd15203">
    <property type="entry name" value="7tmA_NPYR-like"/>
    <property type="match status" value="1"/>
</dbReference>
<evidence type="ECO:0000256" key="8">
    <source>
        <dbReference type="ARBA" id="ARBA00023224"/>
    </source>
</evidence>